<dbReference type="EMBL" id="JAKWFO010000004">
    <property type="protein sequence ID" value="KAI9637725.1"/>
    <property type="molecule type" value="Genomic_DNA"/>
</dbReference>
<dbReference type="GO" id="GO:0031966">
    <property type="term" value="C:mitochondrial membrane"/>
    <property type="evidence" value="ECO:0007669"/>
    <property type="project" value="UniProtKB-SubCell"/>
</dbReference>
<feature type="compositionally biased region" description="Low complexity" evidence="11">
    <location>
        <begin position="239"/>
        <end position="250"/>
    </location>
</feature>
<dbReference type="AlphaFoldDB" id="A0AA38LVU5"/>
<evidence type="ECO:0000256" key="9">
    <source>
        <dbReference type="PROSITE-ProRule" id="PRU00282"/>
    </source>
</evidence>
<keyword evidence="6" id="KW-1133">Transmembrane helix</keyword>
<proteinExistence type="inferred from homology"/>
<dbReference type="InterPro" id="IPR050567">
    <property type="entry name" value="Mitochondrial_Carrier"/>
</dbReference>
<keyword evidence="4 9" id="KW-0812">Transmembrane</keyword>
<dbReference type="InterPro" id="IPR018108">
    <property type="entry name" value="MCP_transmembrane"/>
</dbReference>
<feature type="region of interest" description="Disordered" evidence="11">
    <location>
        <begin position="199"/>
        <end position="260"/>
    </location>
</feature>
<dbReference type="SUPFAM" id="SSF103506">
    <property type="entry name" value="Mitochondrial carrier"/>
    <property type="match status" value="1"/>
</dbReference>
<dbReference type="GO" id="GO:0022857">
    <property type="term" value="F:transmembrane transporter activity"/>
    <property type="evidence" value="ECO:0007669"/>
    <property type="project" value="TreeGrafter"/>
</dbReference>
<keyword evidence="3 10" id="KW-0813">Transport</keyword>
<evidence type="ECO:0000256" key="1">
    <source>
        <dbReference type="ARBA" id="ARBA00004225"/>
    </source>
</evidence>
<name>A0AA38LVU5_9TREE</name>
<protein>
    <submittedName>
        <fullName evidence="12">Mitochondrial carrier domain-containing protein</fullName>
    </submittedName>
</protein>
<feature type="repeat" description="Solcar" evidence="9">
    <location>
        <begin position="24"/>
        <end position="107"/>
    </location>
</feature>
<keyword evidence="7" id="KW-0496">Mitochondrion</keyword>
<feature type="repeat" description="Solcar" evidence="9">
    <location>
        <begin position="337"/>
        <end position="434"/>
    </location>
</feature>
<dbReference type="Pfam" id="PF00153">
    <property type="entry name" value="Mito_carr"/>
    <property type="match status" value="3"/>
</dbReference>
<dbReference type="Proteomes" id="UP001164286">
    <property type="component" value="Unassembled WGS sequence"/>
</dbReference>
<organism evidence="12 13">
    <name type="scientific">Dioszegia hungarica</name>
    <dbReference type="NCBI Taxonomy" id="4972"/>
    <lineage>
        <taxon>Eukaryota</taxon>
        <taxon>Fungi</taxon>
        <taxon>Dikarya</taxon>
        <taxon>Basidiomycota</taxon>
        <taxon>Agaricomycotina</taxon>
        <taxon>Tremellomycetes</taxon>
        <taxon>Tremellales</taxon>
        <taxon>Bulleribasidiaceae</taxon>
        <taxon>Dioszegia</taxon>
    </lineage>
</organism>
<evidence type="ECO:0000256" key="7">
    <source>
        <dbReference type="ARBA" id="ARBA00023128"/>
    </source>
</evidence>
<dbReference type="Gene3D" id="1.50.40.10">
    <property type="entry name" value="Mitochondrial carrier domain"/>
    <property type="match status" value="1"/>
</dbReference>
<dbReference type="InterPro" id="IPR023395">
    <property type="entry name" value="MCP_dom_sf"/>
</dbReference>
<evidence type="ECO:0000256" key="6">
    <source>
        <dbReference type="ARBA" id="ARBA00022989"/>
    </source>
</evidence>
<evidence type="ECO:0000256" key="11">
    <source>
        <dbReference type="SAM" id="MobiDB-lite"/>
    </source>
</evidence>
<dbReference type="PROSITE" id="PS50920">
    <property type="entry name" value="SOLCAR"/>
    <property type="match status" value="3"/>
</dbReference>
<gene>
    <name evidence="12" type="ORF">MKK02DRAFT_43655</name>
</gene>
<keyword evidence="5" id="KW-0677">Repeat</keyword>
<comment type="similarity">
    <text evidence="2 10">Belongs to the mitochondrial carrier (TC 2.A.29) family.</text>
</comment>
<evidence type="ECO:0000256" key="2">
    <source>
        <dbReference type="ARBA" id="ARBA00006375"/>
    </source>
</evidence>
<dbReference type="PANTHER" id="PTHR45624">
    <property type="entry name" value="MITOCHONDRIAL BASIC AMINO ACIDS TRANSPORTER-RELATED"/>
    <property type="match status" value="1"/>
</dbReference>
<evidence type="ECO:0000256" key="3">
    <source>
        <dbReference type="ARBA" id="ARBA00022448"/>
    </source>
</evidence>
<evidence type="ECO:0000313" key="12">
    <source>
        <dbReference type="EMBL" id="KAI9637725.1"/>
    </source>
</evidence>
<keyword evidence="8 9" id="KW-0472">Membrane</keyword>
<comment type="subcellular location">
    <subcellularLocation>
        <location evidence="1">Mitochondrion membrane</location>
        <topology evidence="1">Multi-pass membrane protein</topology>
    </subcellularLocation>
</comment>
<evidence type="ECO:0000256" key="4">
    <source>
        <dbReference type="ARBA" id="ARBA00022692"/>
    </source>
</evidence>
<evidence type="ECO:0000256" key="8">
    <source>
        <dbReference type="ARBA" id="ARBA00023136"/>
    </source>
</evidence>
<comment type="caution">
    <text evidence="12">The sequence shown here is derived from an EMBL/GenBank/DDBJ whole genome shotgun (WGS) entry which is preliminary data.</text>
</comment>
<feature type="compositionally biased region" description="Pro residues" evidence="11">
    <location>
        <begin position="203"/>
        <end position="216"/>
    </location>
</feature>
<dbReference type="PANTHER" id="PTHR45624:SF9">
    <property type="entry name" value="CARRIER PROTEIN, PUTATIVE (AFU_ORTHOLOGUE AFUA_4G06390)-RELATED"/>
    <property type="match status" value="1"/>
</dbReference>
<evidence type="ECO:0000256" key="5">
    <source>
        <dbReference type="ARBA" id="ARBA00022737"/>
    </source>
</evidence>
<sequence>MTASRQTPYKGPWTQRAIAADEWLGRNKVVASATTASLLSTFAGFPLDSLKSRLQSSRESSSLFRLAAGVIREEGVGGLWRGFPLPLITISIVRTISFTIYTSTKRILNASPETTGPPLSAGEVADVAGDRRQAENKRRRWIDVQLGLFHQDTARDVAITSLIAGGASGAVVCLGSAPFELVKVRRQLEYQIYRDTHPQFYAPTPPNSSLHPPPNHSLPQHPAGTSASIPQNHAPPLPASIASSTSSSAGPRPPPFRPPTTLEAVRLIVQKSGPGGLYTGFRLHFVRDSLGTALYFAEYDVLRFLLGRKTGGDSKGQGRKGEGEQGDLPDWAKGWLPKGLVPFLCGSVAGVTSWALIYPVDAIKTKAQQRALSGLEPRTPLVQIKRLVRGVDTANPKPILAGIARLYRGLGVSMIRSMLTHGLLWTIVDAAGTWIDTRPMERLAGHYEGDIDR</sequence>
<feature type="repeat" description="Solcar" evidence="9">
    <location>
        <begin position="156"/>
        <end position="305"/>
    </location>
</feature>
<evidence type="ECO:0000256" key="10">
    <source>
        <dbReference type="RuleBase" id="RU000488"/>
    </source>
</evidence>
<dbReference type="RefSeq" id="XP_052947502.1">
    <property type="nucleotide sequence ID" value="XM_053092540.1"/>
</dbReference>
<keyword evidence="13" id="KW-1185">Reference proteome</keyword>
<evidence type="ECO:0000313" key="13">
    <source>
        <dbReference type="Proteomes" id="UP001164286"/>
    </source>
</evidence>
<accession>A0AA38LVU5</accession>
<reference evidence="12" key="1">
    <citation type="journal article" date="2022" name="G3 (Bethesda)">
        <title>High quality genome of the basidiomycete yeast Dioszegia hungarica PDD-24b-2 isolated from cloud water.</title>
        <authorList>
            <person name="Jarrige D."/>
            <person name="Haridas S."/>
            <person name="Bleykasten-Grosshans C."/>
            <person name="Joly M."/>
            <person name="Nadalig T."/>
            <person name="Sancelme M."/>
            <person name="Vuilleumier S."/>
            <person name="Grigoriev I.V."/>
            <person name="Amato P."/>
            <person name="Bringel F."/>
        </authorList>
    </citation>
    <scope>NUCLEOTIDE SEQUENCE</scope>
    <source>
        <strain evidence="12">PDD-24b-2</strain>
    </source>
</reference>
<dbReference type="GeneID" id="77731745"/>